<dbReference type="GO" id="GO:0019239">
    <property type="term" value="F:deaminase activity"/>
    <property type="evidence" value="ECO:0007669"/>
    <property type="project" value="TreeGrafter"/>
</dbReference>
<protein>
    <submittedName>
        <fullName evidence="2">Uncharacterized protein</fullName>
    </submittedName>
</protein>
<evidence type="ECO:0000256" key="1">
    <source>
        <dbReference type="ARBA" id="ARBA00010552"/>
    </source>
</evidence>
<dbReference type="InterPro" id="IPR006175">
    <property type="entry name" value="YjgF/YER057c/UK114"/>
</dbReference>
<dbReference type="AlphaFoldDB" id="A0A9W9EWK9"/>
<dbReference type="EMBL" id="JAPQKI010000009">
    <property type="protein sequence ID" value="KAJ5089269.1"/>
    <property type="molecule type" value="Genomic_DNA"/>
</dbReference>
<accession>A0A9W9EWK9</accession>
<dbReference type="PANTHER" id="PTHR11803:SF42">
    <property type="entry name" value="MMF1"/>
    <property type="match status" value="1"/>
</dbReference>
<dbReference type="Gene3D" id="3.30.1330.40">
    <property type="entry name" value="RutC-like"/>
    <property type="match status" value="1"/>
</dbReference>
<comment type="caution">
    <text evidence="2">The sequence shown here is derived from an EMBL/GenBank/DDBJ whole genome shotgun (WGS) entry which is preliminary data.</text>
</comment>
<dbReference type="OrthoDB" id="309640at2759"/>
<gene>
    <name evidence="2" type="ORF">N7532_007953</name>
</gene>
<dbReference type="GO" id="GO:0005739">
    <property type="term" value="C:mitochondrion"/>
    <property type="evidence" value="ECO:0007669"/>
    <property type="project" value="TreeGrafter"/>
</dbReference>
<reference evidence="2" key="1">
    <citation type="submission" date="2022-11" db="EMBL/GenBank/DDBJ databases">
        <authorList>
            <person name="Petersen C."/>
        </authorList>
    </citation>
    <scope>NUCLEOTIDE SEQUENCE</scope>
    <source>
        <strain evidence="2">IBT 30761</strain>
    </source>
</reference>
<dbReference type="FunFam" id="3.30.1330.40:FF:000001">
    <property type="entry name" value="L-PSP family endoribonuclease"/>
    <property type="match status" value="1"/>
</dbReference>
<evidence type="ECO:0000313" key="3">
    <source>
        <dbReference type="Proteomes" id="UP001149074"/>
    </source>
</evidence>
<dbReference type="PANTHER" id="PTHR11803">
    <property type="entry name" value="2-IMINOBUTANOATE/2-IMINOPROPANOATE DEAMINASE RIDA"/>
    <property type="match status" value="1"/>
</dbReference>
<reference evidence="2" key="2">
    <citation type="journal article" date="2023" name="IMA Fungus">
        <title>Comparative genomic study of the Penicillium genus elucidates a diverse pangenome and 15 lateral gene transfer events.</title>
        <authorList>
            <person name="Petersen C."/>
            <person name="Sorensen T."/>
            <person name="Nielsen M.R."/>
            <person name="Sondergaard T.E."/>
            <person name="Sorensen J.L."/>
            <person name="Fitzpatrick D.A."/>
            <person name="Frisvad J.C."/>
            <person name="Nielsen K.L."/>
        </authorList>
    </citation>
    <scope>NUCLEOTIDE SEQUENCE</scope>
    <source>
        <strain evidence="2">IBT 30761</strain>
    </source>
</reference>
<proteinExistence type="inferred from homology"/>
<keyword evidence="3" id="KW-1185">Reference proteome</keyword>
<dbReference type="Proteomes" id="UP001149074">
    <property type="component" value="Unassembled WGS sequence"/>
</dbReference>
<dbReference type="RefSeq" id="XP_056471251.1">
    <property type="nucleotide sequence ID" value="XM_056620445.1"/>
</dbReference>
<comment type="similarity">
    <text evidence="1">Belongs to the RutC family.</text>
</comment>
<dbReference type="NCBIfam" id="TIGR00004">
    <property type="entry name" value="Rid family detoxifying hydrolase"/>
    <property type="match status" value="1"/>
</dbReference>
<dbReference type="SUPFAM" id="SSF55298">
    <property type="entry name" value="YjgF-like"/>
    <property type="match status" value="1"/>
</dbReference>
<dbReference type="Pfam" id="PF01042">
    <property type="entry name" value="Ribonuc_L-PSP"/>
    <property type="match status" value="1"/>
</dbReference>
<dbReference type="GO" id="GO:0005829">
    <property type="term" value="C:cytosol"/>
    <property type="evidence" value="ECO:0007669"/>
    <property type="project" value="TreeGrafter"/>
</dbReference>
<dbReference type="CDD" id="cd00448">
    <property type="entry name" value="YjgF_YER057c_UK114_family"/>
    <property type="match status" value="1"/>
</dbReference>
<name>A0A9W9EWK9_9EURO</name>
<evidence type="ECO:0000313" key="2">
    <source>
        <dbReference type="EMBL" id="KAJ5089269.1"/>
    </source>
</evidence>
<sequence length="134" mass="14219">MSIPKTAIKSTGAPVPPPFLSQAIQMGDFLFCSGQVGCKPDTGALVQGSIQDRTRQILSNLRSVLETAGTSLDNVVKCNIYLTSMSDFSAVNEIYAATFAQPMPARTCVCVKELPMGTDVEIECIAGIKSTAKL</sequence>
<dbReference type="InterPro" id="IPR006056">
    <property type="entry name" value="RidA"/>
</dbReference>
<dbReference type="InterPro" id="IPR035959">
    <property type="entry name" value="RutC-like_sf"/>
</dbReference>
<organism evidence="2 3">
    <name type="scientific">Penicillium argentinense</name>
    <dbReference type="NCBI Taxonomy" id="1131581"/>
    <lineage>
        <taxon>Eukaryota</taxon>
        <taxon>Fungi</taxon>
        <taxon>Dikarya</taxon>
        <taxon>Ascomycota</taxon>
        <taxon>Pezizomycotina</taxon>
        <taxon>Eurotiomycetes</taxon>
        <taxon>Eurotiomycetidae</taxon>
        <taxon>Eurotiales</taxon>
        <taxon>Aspergillaceae</taxon>
        <taxon>Penicillium</taxon>
    </lineage>
</organism>
<dbReference type="GeneID" id="81359424"/>